<protein>
    <submittedName>
        <fullName evidence="2">GAP family protein</fullName>
    </submittedName>
</protein>
<dbReference type="Proteomes" id="UP001154266">
    <property type="component" value="Unassembled WGS sequence"/>
</dbReference>
<comment type="caution">
    <text evidence="2">The sequence shown here is derived from an EMBL/GenBank/DDBJ whole genome shotgun (WGS) entry which is preliminary data.</text>
</comment>
<feature type="transmembrane region" description="Helical" evidence="1">
    <location>
        <begin position="186"/>
        <end position="203"/>
    </location>
</feature>
<dbReference type="RefSeq" id="WP_278222806.1">
    <property type="nucleotide sequence ID" value="NZ_JAKZMO010000021.1"/>
</dbReference>
<sequence length="272" mass="28335">MGGSVLAVTLLSALNPVRLALTVLVVSRPRPLQNLVAFWAGCVTGSIPSVMIPLTLVHVTSMADSVEDAVAAGPTSEYVTTVLGVLALTVAAVMILRSLMLQRQAATQAAGTGGRHRQGGTGATMVVDRDPPLSMIERLLGQKQRYLEGGSVFPRLLRRLTRAWENGALWVTFVIGLAFAGPQPDVSLLVVALIVASGAAIGAQIASSVVFVLGTMGFIEMVLLGYLITPAGTQAAVRVLHDWVSAHRRKIVISMLAVVGVVLVAQGMGVAG</sequence>
<evidence type="ECO:0000256" key="1">
    <source>
        <dbReference type="SAM" id="Phobius"/>
    </source>
</evidence>
<feature type="transmembrane region" description="Helical" evidence="1">
    <location>
        <begin position="38"/>
        <end position="58"/>
    </location>
</feature>
<keyword evidence="1" id="KW-0812">Transmembrane</keyword>
<dbReference type="Pfam" id="PF11139">
    <property type="entry name" value="SfLAP"/>
    <property type="match status" value="1"/>
</dbReference>
<keyword evidence="1" id="KW-1133">Transmembrane helix</keyword>
<keyword evidence="1" id="KW-0472">Membrane</keyword>
<evidence type="ECO:0000313" key="3">
    <source>
        <dbReference type="Proteomes" id="UP001154266"/>
    </source>
</evidence>
<feature type="transmembrane region" description="Helical" evidence="1">
    <location>
        <begin position="6"/>
        <end position="26"/>
    </location>
</feature>
<name>A0ABT6GW05_MYCGU</name>
<dbReference type="InterPro" id="IPR021315">
    <property type="entry name" value="Gap/Sap"/>
</dbReference>
<keyword evidence="3" id="KW-1185">Reference proteome</keyword>
<feature type="transmembrane region" description="Helical" evidence="1">
    <location>
        <begin position="78"/>
        <end position="96"/>
    </location>
</feature>
<evidence type="ECO:0000313" key="2">
    <source>
        <dbReference type="EMBL" id="MDG5485412.1"/>
    </source>
</evidence>
<reference evidence="2" key="1">
    <citation type="journal article" date="2023" name="Environ. Microbiol.">
        <title>The 2-methylpropene degradation pathway in Mycobacteriaceae family strains.</title>
        <authorList>
            <person name="Helbich S."/>
            <person name="Barrantes I."/>
            <person name="Dos Anjos Borges L.G."/>
            <person name="Pieper D.H."/>
            <person name="Vainshtein Y."/>
            <person name="Sohn K."/>
            <person name="Engesser K.H."/>
        </authorList>
    </citation>
    <scope>NUCLEOTIDE SEQUENCE</scope>
    <source>
        <strain evidence="2">IBE100</strain>
    </source>
</reference>
<gene>
    <name evidence="2" type="ORF">MNO81_21670</name>
</gene>
<dbReference type="EMBL" id="JAKZMO010000021">
    <property type="protein sequence ID" value="MDG5485412.1"/>
    <property type="molecule type" value="Genomic_DNA"/>
</dbReference>
<organism evidence="2 3">
    <name type="scientific">Mycolicibacterium gadium</name>
    <name type="common">Mycobacterium gadium</name>
    <dbReference type="NCBI Taxonomy" id="1794"/>
    <lineage>
        <taxon>Bacteria</taxon>
        <taxon>Bacillati</taxon>
        <taxon>Actinomycetota</taxon>
        <taxon>Actinomycetes</taxon>
        <taxon>Mycobacteriales</taxon>
        <taxon>Mycobacteriaceae</taxon>
        <taxon>Mycolicibacterium</taxon>
    </lineage>
</organism>
<accession>A0ABT6GW05</accession>
<feature type="transmembrane region" description="Helical" evidence="1">
    <location>
        <begin position="251"/>
        <end position="271"/>
    </location>
</feature>
<feature type="transmembrane region" description="Helical" evidence="1">
    <location>
        <begin position="163"/>
        <end position="180"/>
    </location>
</feature>
<proteinExistence type="predicted"/>